<dbReference type="InterPro" id="IPR018971">
    <property type="entry name" value="DUF1997"/>
</dbReference>
<dbReference type="InterPro" id="IPR023393">
    <property type="entry name" value="START-like_dom_sf"/>
</dbReference>
<dbReference type="Pfam" id="PF09366">
    <property type="entry name" value="DUF1997"/>
    <property type="match status" value="1"/>
</dbReference>
<dbReference type="PANTHER" id="PTHR34133:SF8">
    <property type="entry name" value="OS07G0633000 PROTEIN"/>
    <property type="match status" value="1"/>
</dbReference>
<protein>
    <recommendedName>
        <fullName evidence="3">DUF1997 domain-containing protein</fullName>
    </recommendedName>
</protein>
<organism evidence="1 2">
    <name type="scientific">Cyanobium usitatum str. Tous</name>
    <dbReference type="NCBI Taxonomy" id="2116684"/>
    <lineage>
        <taxon>Bacteria</taxon>
        <taxon>Bacillati</taxon>
        <taxon>Cyanobacteriota</taxon>
        <taxon>Cyanophyceae</taxon>
        <taxon>Synechococcales</taxon>
        <taxon>Prochlorococcaceae</taxon>
        <taxon>Cyanobium</taxon>
    </lineage>
</organism>
<accession>A0A2P7MUE0</accession>
<evidence type="ECO:0000313" key="1">
    <source>
        <dbReference type="EMBL" id="PSJ04864.1"/>
    </source>
</evidence>
<dbReference type="AlphaFoldDB" id="A0A2P7MUE0"/>
<evidence type="ECO:0000313" key="2">
    <source>
        <dbReference type="Proteomes" id="UP000243002"/>
    </source>
</evidence>
<name>A0A2P7MUE0_9CYAN</name>
<dbReference type="Gene3D" id="3.30.530.20">
    <property type="match status" value="1"/>
</dbReference>
<evidence type="ECO:0008006" key="3">
    <source>
        <dbReference type="Google" id="ProtNLM"/>
    </source>
</evidence>
<comment type="caution">
    <text evidence="1">The sequence shown here is derived from an EMBL/GenBank/DDBJ whole genome shotgun (WGS) entry which is preliminary data.</text>
</comment>
<keyword evidence="2" id="KW-1185">Reference proteome</keyword>
<dbReference type="Proteomes" id="UP000243002">
    <property type="component" value="Unassembled WGS sequence"/>
</dbReference>
<dbReference type="EMBL" id="PXXO01000009">
    <property type="protein sequence ID" value="PSJ04864.1"/>
    <property type="molecule type" value="Genomic_DNA"/>
</dbReference>
<gene>
    <name evidence="1" type="ORF">C7K55_09195</name>
</gene>
<sequence>MPLAFSASQQLQLDVSHQPERLAAYLSDQDRVVKALLDPNQLEPLGPGRYRYAVTHLQVFQLQIQPVVDLRIHLAQDRLVLEATECELEGLGLVDDFQLTLGSWLAAGANGLEGEASLAVTVSQPSLLKLIPAKVLEATGRSLLAGILLGIKGRVGQQLLSDYRLWCQEH</sequence>
<dbReference type="RefSeq" id="WP_106632424.1">
    <property type="nucleotide sequence ID" value="NZ_PXXO01000009.1"/>
</dbReference>
<proteinExistence type="predicted"/>
<dbReference type="PANTHER" id="PTHR34133">
    <property type="entry name" value="OS07G0633000 PROTEIN"/>
    <property type="match status" value="1"/>
</dbReference>
<dbReference type="OrthoDB" id="510717at2"/>
<reference evidence="1 2" key="1">
    <citation type="journal article" date="2018" name="Environ. Microbiol.">
        <title>Ecological and genomic features of two widespread freshwater picocyanobacteria.</title>
        <authorList>
            <person name="Cabello-Yeves P.J."/>
            <person name="Picazo A."/>
            <person name="Camacho A."/>
            <person name="Callieri C."/>
            <person name="Rosselli R."/>
            <person name="Roda-Garcia J.J."/>
            <person name="Coutinho F.H."/>
            <person name="Rodriguez-Valera F."/>
        </authorList>
    </citation>
    <scope>NUCLEOTIDE SEQUENCE [LARGE SCALE GENOMIC DNA]</scope>
    <source>
        <strain evidence="1 2">Tous</strain>
    </source>
</reference>